<name>A0A2G8TFZ6_9BURK</name>
<reference evidence="2 3" key="1">
    <citation type="submission" date="2017-10" db="EMBL/GenBank/DDBJ databases">
        <title>Massilia psychrophilum sp. nov., a novel purple-pigmented bacterium isolated from Tianshan glacier, Xinjiang Municipality, China.</title>
        <authorList>
            <person name="Wang H."/>
        </authorList>
    </citation>
    <scope>NUCLEOTIDE SEQUENCE [LARGE SCALE GENOMIC DNA]</scope>
    <source>
        <strain evidence="2 3">JCM 30074</strain>
    </source>
</reference>
<protein>
    <submittedName>
        <fullName evidence="2">DUF2807 domain-containing protein</fullName>
    </submittedName>
</protein>
<comment type="caution">
    <text evidence="2">The sequence shown here is derived from an EMBL/GenBank/DDBJ whole genome shotgun (WGS) entry which is preliminary data.</text>
</comment>
<dbReference type="Proteomes" id="UP000230390">
    <property type="component" value="Unassembled WGS sequence"/>
</dbReference>
<evidence type="ECO:0000313" key="3">
    <source>
        <dbReference type="Proteomes" id="UP000230390"/>
    </source>
</evidence>
<dbReference type="InterPro" id="IPR021255">
    <property type="entry name" value="DUF2807"/>
</dbReference>
<gene>
    <name evidence="2" type="ORF">CR105_10840</name>
</gene>
<dbReference type="Pfam" id="PF10988">
    <property type="entry name" value="DUF2807"/>
    <property type="match status" value="1"/>
</dbReference>
<accession>A0A2G8TFZ6</accession>
<evidence type="ECO:0000259" key="1">
    <source>
        <dbReference type="Pfam" id="PF10988"/>
    </source>
</evidence>
<dbReference type="RefSeq" id="WP_099788469.1">
    <property type="nucleotide sequence ID" value="NZ_JBHLYV010000032.1"/>
</dbReference>
<dbReference type="AlphaFoldDB" id="A0A2G8TFZ6"/>
<sequence>MRALLKVGFALLVLAFLLIGLSYSMLRAQGVSGSANPAGRVVESDTRALGKNIRAIDLDGPIDMTLRQGAVPSLVVRGEQRLLANVDTTTGSDGTLHIRPTGMLLFHRQPIEVTLVLPSIEDVSVRGSGESTINGFSGERIDVELSGSGNLKFNGRFRQVRAGINGSGELEMNGGASDKVEVKLVGTGNMTVVGSSKQFKAEQSGTGDIYARHLSADEVDLKLSGTGDAAVTAQKSAHIVLRGAGDVVVYGGPEDRTVDRHGSGEVVFKP</sequence>
<organism evidence="2 3">
    <name type="scientific">Massilia eurypsychrophila</name>
    <dbReference type="NCBI Taxonomy" id="1485217"/>
    <lineage>
        <taxon>Bacteria</taxon>
        <taxon>Pseudomonadati</taxon>
        <taxon>Pseudomonadota</taxon>
        <taxon>Betaproteobacteria</taxon>
        <taxon>Burkholderiales</taxon>
        <taxon>Oxalobacteraceae</taxon>
        <taxon>Telluria group</taxon>
        <taxon>Massilia</taxon>
    </lineage>
</organism>
<dbReference type="Gene3D" id="2.160.20.120">
    <property type="match status" value="1"/>
</dbReference>
<dbReference type="OrthoDB" id="8742282at2"/>
<evidence type="ECO:0000313" key="2">
    <source>
        <dbReference type="EMBL" id="PIL44965.1"/>
    </source>
</evidence>
<dbReference type="EMBL" id="PDOC01000005">
    <property type="protein sequence ID" value="PIL44965.1"/>
    <property type="molecule type" value="Genomic_DNA"/>
</dbReference>
<feature type="domain" description="Putative auto-transporter adhesin head GIN" evidence="1">
    <location>
        <begin position="55"/>
        <end position="253"/>
    </location>
</feature>
<proteinExistence type="predicted"/>
<keyword evidence="3" id="KW-1185">Reference proteome</keyword>